<dbReference type="PANTHER" id="PTHR43280">
    <property type="entry name" value="ARAC-FAMILY TRANSCRIPTIONAL REGULATOR"/>
    <property type="match status" value="1"/>
</dbReference>
<dbReference type="EMBL" id="DWVY01000019">
    <property type="protein sequence ID" value="HJC74206.1"/>
    <property type="molecule type" value="Genomic_DNA"/>
</dbReference>
<keyword evidence="2" id="KW-0238">DNA-binding</keyword>
<dbReference type="InterPro" id="IPR018060">
    <property type="entry name" value="HTH_AraC"/>
</dbReference>
<proteinExistence type="predicted"/>
<keyword evidence="3" id="KW-0804">Transcription</keyword>
<keyword evidence="1" id="KW-0805">Transcription regulation</keyword>
<evidence type="ECO:0000256" key="3">
    <source>
        <dbReference type="ARBA" id="ARBA00023163"/>
    </source>
</evidence>
<feature type="domain" description="HTH araC/xylS-type" evidence="4">
    <location>
        <begin position="161"/>
        <end position="259"/>
    </location>
</feature>
<reference evidence="5" key="1">
    <citation type="journal article" date="2021" name="PeerJ">
        <title>Extensive microbial diversity within the chicken gut microbiome revealed by metagenomics and culture.</title>
        <authorList>
            <person name="Gilroy R."/>
            <person name="Ravi A."/>
            <person name="Getino M."/>
            <person name="Pursley I."/>
            <person name="Horton D.L."/>
            <person name="Alikhan N.F."/>
            <person name="Baker D."/>
            <person name="Gharbi K."/>
            <person name="Hall N."/>
            <person name="Watson M."/>
            <person name="Adriaenssens E.M."/>
            <person name="Foster-Nyarko E."/>
            <person name="Jarju S."/>
            <person name="Secka A."/>
            <person name="Antonio M."/>
            <person name="Oren A."/>
            <person name="Chaudhuri R.R."/>
            <person name="La Ragione R."/>
            <person name="Hildebrand F."/>
            <person name="Pallen M.J."/>
        </authorList>
    </citation>
    <scope>NUCLEOTIDE SEQUENCE</scope>
    <source>
        <strain evidence="5">CHK196-7946</strain>
    </source>
</reference>
<dbReference type="Gene3D" id="1.10.10.60">
    <property type="entry name" value="Homeodomain-like"/>
    <property type="match status" value="1"/>
</dbReference>
<dbReference type="PANTHER" id="PTHR43280:SF34">
    <property type="entry name" value="ARAC-FAMILY TRANSCRIPTIONAL REGULATOR"/>
    <property type="match status" value="1"/>
</dbReference>
<evidence type="ECO:0000256" key="1">
    <source>
        <dbReference type="ARBA" id="ARBA00023015"/>
    </source>
</evidence>
<dbReference type="Proteomes" id="UP000823902">
    <property type="component" value="Unassembled WGS sequence"/>
</dbReference>
<evidence type="ECO:0000256" key="2">
    <source>
        <dbReference type="ARBA" id="ARBA00023125"/>
    </source>
</evidence>
<dbReference type="GO" id="GO:0043565">
    <property type="term" value="F:sequence-specific DNA binding"/>
    <property type="evidence" value="ECO:0007669"/>
    <property type="project" value="InterPro"/>
</dbReference>
<accession>A0A9D2Q872</accession>
<reference evidence="5" key="2">
    <citation type="submission" date="2021-04" db="EMBL/GenBank/DDBJ databases">
        <authorList>
            <person name="Gilroy R."/>
        </authorList>
    </citation>
    <scope>NUCLEOTIDE SEQUENCE</scope>
    <source>
        <strain evidence="5">CHK196-7946</strain>
    </source>
</reference>
<dbReference type="Pfam" id="PF12833">
    <property type="entry name" value="HTH_18"/>
    <property type="match status" value="1"/>
</dbReference>
<comment type="caution">
    <text evidence="5">The sequence shown here is derived from an EMBL/GenBank/DDBJ whole genome shotgun (WGS) entry which is preliminary data.</text>
</comment>
<dbReference type="SUPFAM" id="SSF46689">
    <property type="entry name" value="Homeodomain-like"/>
    <property type="match status" value="2"/>
</dbReference>
<evidence type="ECO:0000313" key="5">
    <source>
        <dbReference type="EMBL" id="HJC74206.1"/>
    </source>
</evidence>
<sequence length="270" mass="31177">MEDGQIRHIDEELERDHTGYVFAKQESGTLHNPYDQEVREFTSIEQGDIASLQRSLEENYTGEIGTLAGDPLRSMKNRGIVVLTLASRAAIRGGVLPETAYSLVDIYTQKIEACTDEASVMDLFHDAEYQYAHMVREIRAQAPREMQTEGMEKRAADLYLERCKTYIFARLHEKISVRDMAEAIGLNANYLSELFHSCEGITVTRYIQREKIRMAKNLLVYSRYTYGEIAAYLGYSSQSHLGRQFKRETGMTMHQYRLRFGRVPELENKY</sequence>
<evidence type="ECO:0000313" key="6">
    <source>
        <dbReference type="Proteomes" id="UP000823902"/>
    </source>
</evidence>
<dbReference type="InterPro" id="IPR009057">
    <property type="entry name" value="Homeodomain-like_sf"/>
</dbReference>
<organism evidence="5 6">
    <name type="scientific">Candidatus Mediterraneibacter faecavium</name>
    <dbReference type="NCBI Taxonomy" id="2838668"/>
    <lineage>
        <taxon>Bacteria</taxon>
        <taxon>Bacillati</taxon>
        <taxon>Bacillota</taxon>
        <taxon>Clostridia</taxon>
        <taxon>Lachnospirales</taxon>
        <taxon>Lachnospiraceae</taxon>
        <taxon>Mediterraneibacter</taxon>
    </lineage>
</organism>
<dbReference type="PROSITE" id="PS01124">
    <property type="entry name" value="HTH_ARAC_FAMILY_2"/>
    <property type="match status" value="1"/>
</dbReference>
<gene>
    <name evidence="5" type="ORF">H9697_04565</name>
</gene>
<dbReference type="AlphaFoldDB" id="A0A9D2Q872"/>
<name>A0A9D2Q872_9FIRM</name>
<dbReference type="GO" id="GO:0003700">
    <property type="term" value="F:DNA-binding transcription factor activity"/>
    <property type="evidence" value="ECO:0007669"/>
    <property type="project" value="InterPro"/>
</dbReference>
<evidence type="ECO:0000259" key="4">
    <source>
        <dbReference type="PROSITE" id="PS01124"/>
    </source>
</evidence>
<dbReference type="SMART" id="SM00342">
    <property type="entry name" value="HTH_ARAC"/>
    <property type="match status" value="1"/>
</dbReference>
<protein>
    <submittedName>
        <fullName evidence="5">AraC family transcriptional regulator</fullName>
    </submittedName>
</protein>